<dbReference type="PROSITE" id="PS51257">
    <property type="entry name" value="PROKAR_LIPOPROTEIN"/>
    <property type="match status" value="1"/>
</dbReference>
<protein>
    <recommendedName>
        <fullName evidence="3">MBL fold metallo-hydrolase</fullName>
    </recommendedName>
</protein>
<dbReference type="AlphaFoldDB" id="A0A6L5QKQ1"/>
<dbReference type="Proteomes" id="UP000481037">
    <property type="component" value="Unassembled WGS sequence"/>
</dbReference>
<evidence type="ECO:0000313" key="1">
    <source>
        <dbReference type="EMBL" id="MRX10393.1"/>
    </source>
</evidence>
<proteinExistence type="predicted"/>
<evidence type="ECO:0008006" key="3">
    <source>
        <dbReference type="Google" id="ProtNLM"/>
    </source>
</evidence>
<name>A0A6L5QKQ1_9BURK</name>
<gene>
    <name evidence="1" type="ORF">GJ697_21390</name>
</gene>
<dbReference type="RefSeq" id="WP_154366708.1">
    <property type="nucleotide sequence ID" value="NZ_WKJM01000020.1"/>
</dbReference>
<keyword evidence="2" id="KW-1185">Reference proteome</keyword>
<organism evidence="1 2">
    <name type="scientific">Duganella alba</name>
    <dbReference type="NCBI Taxonomy" id="2666081"/>
    <lineage>
        <taxon>Bacteria</taxon>
        <taxon>Pseudomonadati</taxon>
        <taxon>Pseudomonadota</taxon>
        <taxon>Betaproteobacteria</taxon>
        <taxon>Burkholderiales</taxon>
        <taxon>Oxalobacteraceae</taxon>
        <taxon>Telluria group</taxon>
        <taxon>Duganella</taxon>
    </lineage>
</organism>
<evidence type="ECO:0000313" key="2">
    <source>
        <dbReference type="Proteomes" id="UP000481037"/>
    </source>
</evidence>
<accession>A0A6L5QKQ1</accession>
<comment type="caution">
    <text evidence="1">The sequence shown here is derived from an EMBL/GenBank/DDBJ whole genome shotgun (WGS) entry which is preliminary data.</text>
</comment>
<reference evidence="1 2" key="1">
    <citation type="submission" date="2019-11" db="EMBL/GenBank/DDBJ databases">
        <title>Novel species isolated from a subtropical stream in China.</title>
        <authorList>
            <person name="Lu H."/>
        </authorList>
    </citation>
    <scope>NUCLEOTIDE SEQUENCE [LARGE SCALE GENOMIC DNA]</scope>
    <source>
        <strain evidence="1 2">FT25W</strain>
    </source>
</reference>
<dbReference type="EMBL" id="WKJM01000020">
    <property type="protein sequence ID" value="MRX10393.1"/>
    <property type="molecule type" value="Genomic_DNA"/>
</dbReference>
<sequence>MRNHYGWRAVGVVLLMALGCRWGVAQVGPRYVIELDGNGGGSVAQGRMQPVGKGMVLISFQGLTVLTVDADAEAYSQDIARSWPAADLLLVTPATAGRYDGLAPLLALRDGLRVVVAEPSDSGVPPRAGGPKLYPMQPWNALELRKQKTRLRVTAMPGSAGMATVAGYLLEIGDSRASYRVYVSRAGAADGALQLAQRLPGADVALLPGRDGPHLLALNRGAPRVWVPATLKETGYAFTVIKR</sequence>